<feature type="transmembrane region" description="Helical" evidence="1">
    <location>
        <begin position="436"/>
        <end position="459"/>
    </location>
</feature>
<feature type="transmembrane region" description="Helical" evidence="1">
    <location>
        <begin position="149"/>
        <end position="171"/>
    </location>
</feature>
<keyword evidence="1" id="KW-0472">Membrane</keyword>
<evidence type="ECO:0000313" key="2">
    <source>
        <dbReference type="EMBL" id="KAB3529888.1"/>
    </source>
</evidence>
<dbReference type="OrthoDB" id="2078801at2"/>
<reference evidence="2 3" key="1">
    <citation type="submission" date="2019-10" db="EMBL/GenBank/DDBJ databases">
        <title>Alkaliphilus serpentinus sp. nov. and Alkaliphilus pronyensis sp. nov., two novel anaerobic alkaliphilic species isolated from the serpentinized-hosted hydrothermal field of the Prony Bay (New Caledonia).</title>
        <authorList>
            <person name="Postec A."/>
        </authorList>
    </citation>
    <scope>NUCLEOTIDE SEQUENCE [LARGE SCALE GENOMIC DNA]</scope>
    <source>
        <strain evidence="2 3">LacV</strain>
    </source>
</reference>
<dbReference type="Pfam" id="PF16949">
    <property type="entry name" value="ABC_tran_2"/>
    <property type="match status" value="1"/>
</dbReference>
<keyword evidence="3" id="KW-1185">Reference proteome</keyword>
<comment type="caution">
    <text evidence="2">The sequence shown here is derived from an EMBL/GenBank/DDBJ whole genome shotgun (WGS) entry which is preliminary data.</text>
</comment>
<dbReference type="AlphaFoldDB" id="A0A6I0F7M3"/>
<feature type="transmembrane region" description="Helical" evidence="1">
    <location>
        <begin position="25"/>
        <end position="48"/>
    </location>
</feature>
<feature type="transmembrane region" description="Helical" evidence="1">
    <location>
        <begin position="183"/>
        <end position="204"/>
    </location>
</feature>
<dbReference type="InterPro" id="IPR031599">
    <property type="entry name" value="ABC_tran_2"/>
</dbReference>
<dbReference type="Proteomes" id="UP000432715">
    <property type="component" value="Unassembled WGS sequence"/>
</dbReference>
<gene>
    <name evidence="2" type="ORF">F8154_14355</name>
</gene>
<feature type="transmembrane region" description="Helical" evidence="1">
    <location>
        <begin position="125"/>
        <end position="143"/>
    </location>
</feature>
<feature type="transmembrane region" description="Helical" evidence="1">
    <location>
        <begin position="99"/>
        <end position="118"/>
    </location>
</feature>
<feature type="transmembrane region" description="Helical" evidence="1">
    <location>
        <begin position="412"/>
        <end position="430"/>
    </location>
</feature>
<evidence type="ECO:0000256" key="1">
    <source>
        <dbReference type="SAM" id="Phobius"/>
    </source>
</evidence>
<feature type="transmembrane region" description="Helical" evidence="1">
    <location>
        <begin position="511"/>
        <end position="535"/>
    </location>
</feature>
<feature type="transmembrane region" description="Helical" evidence="1">
    <location>
        <begin position="324"/>
        <end position="344"/>
    </location>
</feature>
<feature type="transmembrane region" description="Helical" evidence="1">
    <location>
        <begin position="60"/>
        <end position="79"/>
    </location>
</feature>
<protein>
    <submittedName>
        <fullName evidence="2">Uncharacterized protein</fullName>
    </submittedName>
</protein>
<feature type="transmembrane region" description="Helical" evidence="1">
    <location>
        <begin position="249"/>
        <end position="269"/>
    </location>
</feature>
<dbReference type="RefSeq" id="WP_151862306.1">
    <property type="nucleotide sequence ID" value="NZ_WBZC01000077.1"/>
</dbReference>
<name>A0A6I0F7M3_9FIRM</name>
<organism evidence="2 3">
    <name type="scientific">Alkaliphilus pronyensis</name>
    <dbReference type="NCBI Taxonomy" id="1482732"/>
    <lineage>
        <taxon>Bacteria</taxon>
        <taxon>Bacillati</taxon>
        <taxon>Bacillota</taxon>
        <taxon>Clostridia</taxon>
        <taxon>Peptostreptococcales</taxon>
        <taxon>Natronincolaceae</taxon>
        <taxon>Alkaliphilus</taxon>
    </lineage>
</organism>
<feature type="transmembrane region" description="Helical" evidence="1">
    <location>
        <begin position="471"/>
        <end position="499"/>
    </location>
</feature>
<proteinExistence type="predicted"/>
<evidence type="ECO:0000313" key="3">
    <source>
        <dbReference type="Proteomes" id="UP000432715"/>
    </source>
</evidence>
<feature type="transmembrane region" description="Helical" evidence="1">
    <location>
        <begin position="356"/>
        <end position="380"/>
    </location>
</feature>
<dbReference type="EMBL" id="WBZC01000077">
    <property type="protein sequence ID" value="KAB3529888.1"/>
    <property type="molecule type" value="Genomic_DNA"/>
</dbReference>
<sequence length="549" mass="62463">MSYIKWFIKLRFLVLKNSLWKDAKVFVRTLSIAIAIIIGQIVLINILYKNIFSNIAISDEMVNGILIVFFFVAVIWIYLTSFVQSISTFIRNFYKSPDMNYLITIPVPLNYVFLFKFFEHIISSIKSMLFLFFPFLVALGMWVNAPLIYYISIIPLYIIISIIPCAIGVMAAMVGSKIVSAKVFNILTSIVTFAINIFFAVLFARTQDVSTTYIIKVIELLEKPWVSDIVPITASIRLFYSMVIGERPAYAMLFLLIISILFITIAFMISKRMFFEGWAINQFIESKVSKKKVIESDNCKEAKRNEIIEWIKTEWKMAIRNNEMIMASAFMFFFYLFAIFTFLYGDLFSNNPLLGASLLTTIASIFNIIAVSILFIPADIMKDKSLWKKRYWLLKVMPLEGGKVFNIQCNMFFIPAYIISIVGIIAYSVVNGLSIQLILLSILGMFFILYGSSAIYIAGELLALTDFFENNAFLGNIITIVLPVLYGILSAGSIALFLAKDFVSEIIILSNISAILNPSIVIILSVTTVVAAFLLSRKVFIRVWKQLEI</sequence>
<keyword evidence="1" id="KW-0812">Transmembrane</keyword>
<keyword evidence="1" id="KW-1133">Transmembrane helix</keyword>
<accession>A0A6I0F7M3</accession>